<evidence type="ECO:0000313" key="4">
    <source>
        <dbReference type="Proteomes" id="UP000293865"/>
    </source>
</evidence>
<dbReference type="Proteomes" id="UP000293865">
    <property type="component" value="Unassembled WGS sequence"/>
</dbReference>
<comment type="caution">
    <text evidence="3">The sequence shown here is derived from an EMBL/GenBank/DDBJ whole genome shotgun (WGS) entry which is preliminary data.</text>
</comment>
<feature type="transmembrane region" description="Helical" evidence="2">
    <location>
        <begin position="66"/>
        <end position="85"/>
    </location>
</feature>
<dbReference type="EMBL" id="SDPN01000002">
    <property type="protein sequence ID" value="RXZ72884.1"/>
    <property type="molecule type" value="Genomic_DNA"/>
</dbReference>
<dbReference type="RefSeq" id="WP_129519071.1">
    <property type="nucleotide sequence ID" value="NZ_SDPN01000002.1"/>
</dbReference>
<organism evidence="3 4">
    <name type="scientific">Agromyces albus</name>
    <dbReference type="NCBI Taxonomy" id="205332"/>
    <lineage>
        <taxon>Bacteria</taxon>
        <taxon>Bacillati</taxon>
        <taxon>Actinomycetota</taxon>
        <taxon>Actinomycetes</taxon>
        <taxon>Micrococcales</taxon>
        <taxon>Microbacteriaceae</taxon>
        <taxon>Agromyces</taxon>
    </lineage>
</organism>
<sequence>MTDPDASRGGPPAEPRRGQGKPVRERVSSADQPSNRAEPLVRVGASQVSEAETVFTRSLMRTQGRLALACVLSFVVVVASVTFVISRVPELHDLSIGGVPLPWLIQAYGFYPIIIIYAVVFAVAATRTERRFNALVEHE</sequence>
<feature type="region of interest" description="Disordered" evidence="1">
    <location>
        <begin position="1"/>
        <end position="43"/>
    </location>
</feature>
<keyword evidence="4" id="KW-1185">Reference proteome</keyword>
<name>A0A4Q2L3X8_9MICO</name>
<evidence type="ECO:0000256" key="1">
    <source>
        <dbReference type="SAM" id="MobiDB-lite"/>
    </source>
</evidence>
<keyword evidence="2" id="KW-0472">Membrane</keyword>
<evidence type="ECO:0000313" key="3">
    <source>
        <dbReference type="EMBL" id="RXZ72884.1"/>
    </source>
</evidence>
<proteinExistence type="predicted"/>
<keyword evidence="2" id="KW-0812">Transmembrane</keyword>
<dbReference type="OrthoDB" id="5186135at2"/>
<gene>
    <name evidence="3" type="ORF">ESP51_01235</name>
</gene>
<reference evidence="3 4" key="1">
    <citation type="submission" date="2019-01" db="EMBL/GenBank/DDBJ databases">
        <title>Agromyces.</title>
        <authorList>
            <person name="Li J."/>
        </authorList>
    </citation>
    <scope>NUCLEOTIDE SEQUENCE [LARGE SCALE GENOMIC DNA]</scope>
    <source>
        <strain evidence="3 4">DSM 15934</strain>
    </source>
</reference>
<protein>
    <submittedName>
        <fullName evidence="3">Heavy metal transporter</fullName>
    </submittedName>
</protein>
<keyword evidence="2" id="KW-1133">Transmembrane helix</keyword>
<feature type="transmembrane region" description="Helical" evidence="2">
    <location>
        <begin position="105"/>
        <end position="125"/>
    </location>
</feature>
<accession>A0A4Q2L3X8</accession>
<dbReference type="AlphaFoldDB" id="A0A4Q2L3X8"/>
<feature type="compositionally biased region" description="Basic and acidic residues" evidence="1">
    <location>
        <begin position="14"/>
        <end position="28"/>
    </location>
</feature>
<evidence type="ECO:0000256" key="2">
    <source>
        <dbReference type="SAM" id="Phobius"/>
    </source>
</evidence>